<evidence type="ECO:0000256" key="2">
    <source>
        <dbReference type="SAM" id="Phobius"/>
    </source>
</evidence>
<keyword evidence="4" id="KW-1185">Reference proteome</keyword>
<dbReference type="Proteomes" id="UP001244341">
    <property type="component" value="Chromosome 17b"/>
</dbReference>
<organism evidence="3 4">
    <name type="scientific">Tetradesmus obliquus</name>
    <name type="common">Green alga</name>
    <name type="synonym">Acutodesmus obliquus</name>
    <dbReference type="NCBI Taxonomy" id="3088"/>
    <lineage>
        <taxon>Eukaryota</taxon>
        <taxon>Viridiplantae</taxon>
        <taxon>Chlorophyta</taxon>
        <taxon>core chlorophytes</taxon>
        <taxon>Chlorophyceae</taxon>
        <taxon>CS clade</taxon>
        <taxon>Sphaeropleales</taxon>
        <taxon>Scenedesmaceae</taxon>
        <taxon>Tetradesmus</taxon>
    </lineage>
</organism>
<evidence type="ECO:0000313" key="4">
    <source>
        <dbReference type="Proteomes" id="UP001244341"/>
    </source>
</evidence>
<feature type="coiled-coil region" evidence="1">
    <location>
        <begin position="30"/>
        <end position="57"/>
    </location>
</feature>
<evidence type="ECO:0000256" key="1">
    <source>
        <dbReference type="SAM" id="Coils"/>
    </source>
</evidence>
<protein>
    <recommendedName>
        <fullName evidence="5">SPX domain-containing protein</fullName>
    </recommendedName>
</protein>
<sequence>MPQKKAKKRGDNGVSLQLQKVGGYAYTKKFIELQALVRSLQAQAEAAKQQVEDSQQREMVLLDLTVHQEQILSLFHHQILRATMTAWCGACSSRSSSVVASYPFILLTGAIAALCFCAVPLTP</sequence>
<proteinExistence type="predicted"/>
<feature type="transmembrane region" description="Helical" evidence="2">
    <location>
        <begin position="102"/>
        <end position="121"/>
    </location>
</feature>
<evidence type="ECO:0000313" key="3">
    <source>
        <dbReference type="EMBL" id="WIA23952.1"/>
    </source>
</evidence>
<dbReference type="EMBL" id="CP126224">
    <property type="protein sequence ID" value="WIA23952.1"/>
    <property type="molecule type" value="Genomic_DNA"/>
</dbReference>
<reference evidence="3 4" key="1">
    <citation type="submission" date="2023-05" db="EMBL/GenBank/DDBJ databases">
        <title>A 100% complete, gapless, phased diploid assembly of the Scenedesmus obliquus UTEX 3031 genome.</title>
        <authorList>
            <person name="Biondi T.C."/>
            <person name="Hanschen E.R."/>
            <person name="Kwon T."/>
            <person name="Eng W."/>
            <person name="Kruse C.P.S."/>
            <person name="Koehler S.I."/>
            <person name="Kunde Y."/>
            <person name="Gleasner C.D."/>
            <person name="You Mak K.T."/>
            <person name="Polle J."/>
            <person name="Hovde B.T."/>
            <person name="Starkenburg S.R."/>
        </authorList>
    </citation>
    <scope>NUCLEOTIDE SEQUENCE [LARGE SCALE GENOMIC DNA]</scope>
    <source>
        <strain evidence="3 4">DOE0152z</strain>
    </source>
</reference>
<keyword evidence="2" id="KW-0472">Membrane</keyword>
<keyword evidence="2" id="KW-0812">Transmembrane</keyword>
<accession>A0ABY8URU8</accession>
<keyword evidence="1" id="KW-0175">Coiled coil</keyword>
<keyword evidence="2" id="KW-1133">Transmembrane helix</keyword>
<name>A0ABY8URU8_TETOB</name>
<gene>
    <name evidence="3" type="ORF">OEZ85_013591</name>
</gene>
<evidence type="ECO:0008006" key="5">
    <source>
        <dbReference type="Google" id="ProtNLM"/>
    </source>
</evidence>